<comment type="caution">
    <text evidence="2">The sequence shown here is derived from an EMBL/GenBank/DDBJ whole genome shotgun (WGS) entry which is preliminary data.</text>
</comment>
<sequence length="99" mass="11056">MVSVHHMEAWIRAAGVNGNFSKWFSVVKCQAVCFSGFVSGPKSVNGNLSKQNDRDGYVRRSLSYGLENLLENEMVAEVNESESGTDTYSFQTRRGWSGR</sequence>
<proteinExistence type="predicted"/>
<evidence type="ECO:0000313" key="2">
    <source>
        <dbReference type="EMBL" id="THU48887.1"/>
    </source>
</evidence>
<keyword evidence="3" id="KW-1185">Reference proteome</keyword>
<feature type="region of interest" description="Disordered" evidence="1">
    <location>
        <begin position="78"/>
        <end position="99"/>
    </location>
</feature>
<organism evidence="2 3">
    <name type="scientific">Musa balbisiana</name>
    <name type="common">Banana</name>
    <dbReference type="NCBI Taxonomy" id="52838"/>
    <lineage>
        <taxon>Eukaryota</taxon>
        <taxon>Viridiplantae</taxon>
        <taxon>Streptophyta</taxon>
        <taxon>Embryophyta</taxon>
        <taxon>Tracheophyta</taxon>
        <taxon>Spermatophyta</taxon>
        <taxon>Magnoliopsida</taxon>
        <taxon>Liliopsida</taxon>
        <taxon>Zingiberales</taxon>
        <taxon>Musaceae</taxon>
        <taxon>Musa</taxon>
    </lineage>
</organism>
<dbReference type="AlphaFoldDB" id="A0A4S8IKB5"/>
<protein>
    <submittedName>
        <fullName evidence="2">Uncharacterized protein</fullName>
    </submittedName>
</protein>
<feature type="compositionally biased region" description="Polar residues" evidence="1">
    <location>
        <begin position="81"/>
        <end position="99"/>
    </location>
</feature>
<accession>A0A4S8IKB5</accession>
<gene>
    <name evidence="2" type="ORF">C4D60_Mb06t03730</name>
</gene>
<dbReference type="EMBL" id="PYDT01000009">
    <property type="protein sequence ID" value="THU48887.1"/>
    <property type="molecule type" value="Genomic_DNA"/>
</dbReference>
<name>A0A4S8IKB5_MUSBA</name>
<reference evidence="2 3" key="1">
    <citation type="journal article" date="2019" name="Nat. Plants">
        <title>Genome sequencing of Musa balbisiana reveals subgenome evolution and function divergence in polyploid bananas.</title>
        <authorList>
            <person name="Yao X."/>
        </authorList>
    </citation>
    <scope>NUCLEOTIDE SEQUENCE [LARGE SCALE GENOMIC DNA]</scope>
    <source>
        <strain evidence="3">cv. DH-PKW</strain>
        <tissue evidence="2">Leaves</tissue>
    </source>
</reference>
<evidence type="ECO:0000313" key="3">
    <source>
        <dbReference type="Proteomes" id="UP000317650"/>
    </source>
</evidence>
<evidence type="ECO:0000256" key="1">
    <source>
        <dbReference type="SAM" id="MobiDB-lite"/>
    </source>
</evidence>
<dbReference type="Proteomes" id="UP000317650">
    <property type="component" value="Chromosome 6"/>
</dbReference>